<evidence type="ECO:0008006" key="4">
    <source>
        <dbReference type="Google" id="ProtNLM"/>
    </source>
</evidence>
<proteinExistence type="predicted"/>
<evidence type="ECO:0000313" key="2">
    <source>
        <dbReference type="EMBL" id="MBO3734593.1"/>
    </source>
</evidence>
<feature type="transmembrane region" description="Helical" evidence="1">
    <location>
        <begin position="55"/>
        <end position="75"/>
    </location>
</feature>
<keyword evidence="1" id="KW-0472">Membrane</keyword>
<name>A0ABS3U746_9ACTN</name>
<comment type="caution">
    <text evidence="2">The sequence shown here is derived from an EMBL/GenBank/DDBJ whole genome shotgun (WGS) entry which is preliminary data.</text>
</comment>
<dbReference type="EMBL" id="JAGFNP010000010">
    <property type="protein sequence ID" value="MBO3734593.1"/>
    <property type="molecule type" value="Genomic_DNA"/>
</dbReference>
<keyword evidence="1" id="KW-0812">Transmembrane</keyword>
<evidence type="ECO:0000313" key="3">
    <source>
        <dbReference type="Proteomes" id="UP000681341"/>
    </source>
</evidence>
<organism evidence="2 3">
    <name type="scientific">Glycomyces niveus</name>
    <dbReference type="NCBI Taxonomy" id="2820287"/>
    <lineage>
        <taxon>Bacteria</taxon>
        <taxon>Bacillati</taxon>
        <taxon>Actinomycetota</taxon>
        <taxon>Actinomycetes</taxon>
        <taxon>Glycomycetales</taxon>
        <taxon>Glycomycetaceae</taxon>
        <taxon>Glycomyces</taxon>
    </lineage>
</organism>
<reference evidence="2 3" key="1">
    <citation type="submission" date="2021-03" db="EMBL/GenBank/DDBJ databases">
        <title>Glycomyces sp. nov., a novel actinomycete isolated from soil.</title>
        <authorList>
            <person name="Yang X."/>
            <person name="Xu X."/>
        </authorList>
    </citation>
    <scope>NUCLEOTIDE SEQUENCE [LARGE SCALE GENOMIC DNA]</scope>
    <source>
        <strain evidence="2 3">NEAU-S30</strain>
    </source>
</reference>
<feature type="transmembrane region" description="Helical" evidence="1">
    <location>
        <begin position="15"/>
        <end position="34"/>
    </location>
</feature>
<evidence type="ECO:0000256" key="1">
    <source>
        <dbReference type="SAM" id="Phobius"/>
    </source>
</evidence>
<keyword evidence="3" id="KW-1185">Reference proteome</keyword>
<keyword evidence="1" id="KW-1133">Transmembrane helix</keyword>
<sequence>MVWSDYYHGSNCHTASAFAAALVLVITGIGTVLVHTRQHAQWIFARHVNGWRYTAVHRLLMSFELGVLLVLLAWLPYQVWSQNREIHRMYGERPPFATPTLGVPEWTSMGLLGLVAVGGVIAALAFTHRRVVRDGASEA</sequence>
<dbReference type="Proteomes" id="UP000681341">
    <property type="component" value="Unassembled WGS sequence"/>
</dbReference>
<feature type="transmembrane region" description="Helical" evidence="1">
    <location>
        <begin position="106"/>
        <end position="126"/>
    </location>
</feature>
<accession>A0ABS3U746</accession>
<protein>
    <recommendedName>
        <fullName evidence="4">ABC transporter permease</fullName>
    </recommendedName>
</protein>
<gene>
    <name evidence="2" type="ORF">J5V16_17340</name>
</gene>